<evidence type="ECO:0000313" key="3">
    <source>
        <dbReference type="Proteomes" id="UP000807716"/>
    </source>
</evidence>
<proteinExistence type="predicted"/>
<name>A0A9P6U175_9FUNG</name>
<accession>A0A9P6U175</accession>
<feature type="non-terminal residue" evidence="2">
    <location>
        <position position="75"/>
    </location>
</feature>
<feature type="transmembrane region" description="Helical" evidence="1">
    <location>
        <begin position="21"/>
        <end position="43"/>
    </location>
</feature>
<dbReference type="AlphaFoldDB" id="A0A9P6U175"/>
<dbReference type="Proteomes" id="UP000807716">
    <property type="component" value="Unassembled WGS sequence"/>
</dbReference>
<protein>
    <submittedName>
        <fullName evidence="2">Uncharacterized protein</fullName>
    </submittedName>
</protein>
<keyword evidence="1" id="KW-0812">Transmembrane</keyword>
<sequence>IRDLRRTAFKLLRQRSFAMRTLAASIGKAIAVTMAVFPARLLLQHPLQLQSPRLASGTQWSEEILVSEPTIPSFP</sequence>
<dbReference type="EMBL" id="JAAAJB010000427">
    <property type="protein sequence ID" value="KAG0256077.1"/>
    <property type="molecule type" value="Genomic_DNA"/>
</dbReference>
<organism evidence="2 3">
    <name type="scientific">Actinomortierella ambigua</name>
    <dbReference type="NCBI Taxonomy" id="1343610"/>
    <lineage>
        <taxon>Eukaryota</taxon>
        <taxon>Fungi</taxon>
        <taxon>Fungi incertae sedis</taxon>
        <taxon>Mucoromycota</taxon>
        <taxon>Mortierellomycotina</taxon>
        <taxon>Mortierellomycetes</taxon>
        <taxon>Mortierellales</taxon>
        <taxon>Mortierellaceae</taxon>
        <taxon>Actinomortierella</taxon>
    </lineage>
</organism>
<reference evidence="2" key="1">
    <citation type="journal article" date="2020" name="Fungal Divers.">
        <title>Resolving the Mortierellaceae phylogeny through synthesis of multi-gene phylogenetics and phylogenomics.</title>
        <authorList>
            <person name="Vandepol N."/>
            <person name="Liber J."/>
            <person name="Desiro A."/>
            <person name="Na H."/>
            <person name="Kennedy M."/>
            <person name="Barry K."/>
            <person name="Grigoriev I.V."/>
            <person name="Miller A.N."/>
            <person name="O'Donnell K."/>
            <person name="Stajich J.E."/>
            <person name="Bonito G."/>
        </authorList>
    </citation>
    <scope>NUCLEOTIDE SEQUENCE</scope>
    <source>
        <strain evidence="2">BC1065</strain>
    </source>
</reference>
<gene>
    <name evidence="2" type="ORF">DFQ27_005908</name>
</gene>
<evidence type="ECO:0000256" key="1">
    <source>
        <dbReference type="SAM" id="Phobius"/>
    </source>
</evidence>
<comment type="caution">
    <text evidence="2">The sequence shown here is derived from an EMBL/GenBank/DDBJ whole genome shotgun (WGS) entry which is preliminary data.</text>
</comment>
<keyword evidence="1" id="KW-1133">Transmembrane helix</keyword>
<keyword evidence="3" id="KW-1185">Reference proteome</keyword>
<evidence type="ECO:0000313" key="2">
    <source>
        <dbReference type="EMBL" id="KAG0256077.1"/>
    </source>
</evidence>
<feature type="non-terminal residue" evidence="2">
    <location>
        <position position="1"/>
    </location>
</feature>
<keyword evidence="1" id="KW-0472">Membrane</keyword>